<feature type="binding site" evidence="5">
    <location>
        <position position="62"/>
    </location>
    <ligand>
        <name>Zn(2+)</name>
        <dbReference type="ChEBI" id="CHEBI:29105"/>
    </ligand>
</feature>
<proteinExistence type="inferred from homology"/>
<comment type="caution">
    <text evidence="8">The sequence shown here is derived from an EMBL/GenBank/DDBJ whole genome shotgun (WGS) entry which is preliminary data.</text>
</comment>
<dbReference type="GO" id="GO:0009017">
    <property type="term" value="F:succinylglutamate desuccinylase activity"/>
    <property type="evidence" value="ECO:0007669"/>
    <property type="project" value="UniProtKB-EC"/>
</dbReference>
<dbReference type="HAMAP" id="MF_00767">
    <property type="entry name" value="Arg_catab_AstE"/>
    <property type="match status" value="1"/>
</dbReference>
<dbReference type="PANTHER" id="PTHR15162:SF7">
    <property type="entry name" value="SUCCINYLGLUTAMATE DESUCCINYLASE"/>
    <property type="match status" value="1"/>
</dbReference>
<evidence type="ECO:0000256" key="1">
    <source>
        <dbReference type="ARBA" id="ARBA00022503"/>
    </source>
</evidence>
<dbReference type="InterPro" id="IPR050178">
    <property type="entry name" value="AspA/AstE_fam"/>
</dbReference>
<keyword evidence="9" id="KW-1185">Reference proteome</keyword>
<feature type="domain" description="Succinylglutamate desuccinylase/Aspartoacylase catalytic" evidence="7">
    <location>
        <begin position="49"/>
        <end position="219"/>
    </location>
</feature>
<dbReference type="NCBIfam" id="NF003706">
    <property type="entry name" value="PRK05324.1"/>
    <property type="match status" value="1"/>
</dbReference>
<evidence type="ECO:0000259" key="6">
    <source>
        <dbReference type="Pfam" id="PF04952"/>
    </source>
</evidence>
<evidence type="ECO:0000256" key="5">
    <source>
        <dbReference type="HAMAP-Rule" id="MF_00767"/>
    </source>
</evidence>
<dbReference type="GO" id="GO:0008270">
    <property type="term" value="F:zinc ion binding"/>
    <property type="evidence" value="ECO:0007669"/>
    <property type="project" value="UniProtKB-UniRule"/>
</dbReference>
<feature type="active site" evidence="5">
    <location>
        <position position="215"/>
    </location>
</feature>
<comment type="catalytic activity">
    <reaction evidence="5">
        <text>N-succinyl-L-glutamate + H2O = L-glutamate + succinate</text>
        <dbReference type="Rhea" id="RHEA:15169"/>
        <dbReference type="ChEBI" id="CHEBI:15377"/>
        <dbReference type="ChEBI" id="CHEBI:29985"/>
        <dbReference type="ChEBI" id="CHEBI:30031"/>
        <dbReference type="ChEBI" id="CHEBI:58763"/>
        <dbReference type="EC" id="3.5.1.96"/>
    </reaction>
</comment>
<comment type="function">
    <text evidence="5">Transforms N(2)-succinylglutamate into succinate and glutamate.</text>
</comment>
<sequence length="328" mass="36270">MPVLAQLLELTLSGREPDEKIQFSASGAKLEWLAEGVMQVSPPQGQDKGLDLVLSAGVHGCEVVPIKLLDSLIKAIGRGEVHPRARLLLMFCNPPAMRQGVRRVGQDLNRLFCGKHAGGESDEARRASELEALVAAFFDEPDRRRWHYDLHSAMRASKLPQFAISPWVPGREITSESLRRLEQAAVDGLLLQHKPSGTFSAHTAARHQAEAFTLEVAEAPDDTWPACLDELLQAARDWIEAVEPVRIGQSGSLMKFRLAREIVKYSEHFSLLLPADIENFTPIPPGMLLAEDENGLSWVVEERDARILFPMMDVAIGERAGLIVVPLD</sequence>
<dbReference type="EMBL" id="RFFM01000001">
    <property type="protein sequence ID" value="RMH92764.1"/>
    <property type="molecule type" value="Genomic_DNA"/>
</dbReference>
<organism evidence="8 9">
    <name type="scientific">Stutzerimonas zhaodongensis</name>
    <dbReference type="NCBI Taxonomy" id="1176257"/>
    <lineage>
        <taxon>Bacteria</taxon>
        <taxon>Pseudomonadati</taxon>
        <taxon>Pseudomonadota</taxon>
        <taxon>Gammaproteobacteria</taxon>
        <taxon>Pseudomonadales</taxon>
        <taxon>Pseudomonadaceae</taxon>
        <taxon>Stutzerimonas</taxon>
    </lineage>
</organism>
<dbReference type="PANTHER" id="PTHR15162">
    <property type="entry name" value="ASPARTOACYLASE"/>
    <property type="match status" value="1"/>
</dbReference>
<name>A0A3M2I3H5_9GAMM</name>
<dbReference type="Pfam" id="PF04952">
    <property type="entry name" value="AstE_AspA_hybrid"/>
    <property type="match status" value="1"/>
</dbReference>
<comment type="similarity">
    <text evidence="5">Belongs to the AspA/AstE family. Succinylglutamate desuccinylase subfamily.</text>
</comment>
<evidence type="ECO:0000256" key="4">
    <source>
        <dbReference type="ARBA" id="ARBA00022833"/>
    </source>
</evidence>
<evidence type="ECO:0000256" key="3">
    <source>
        <dbReference type="ARBA" id="ARBA00022801"/>
    </source>
</evidence>
<dbReference type="Proteomes" id="UP000269774">
    <property type="component" value="Unassembled WGS sequence"/>
</dbReference>
<keyword evidence="1 5" id="KW-0056">Arginine metabolism</keyword>
<dbReference type="UniPathway" id="UPA00185">
    <property type="reaction ID" value="UER00283"/>
</dbReference>
<dbReference type="GO" id="GO:0016788">
    <property type="term" value="F:hydrolase activity, acting on ester bonds"/>
    <property type="evidence" value="ECO:0007669"/>
    <property type="project" value="UniProtKB-UniRule"/>
</dbReference>
<feature type="binding site" evidence="5">
    <location>
        <position position="151"/>
    </location>
    <ligand>
        <name>Zn(2+)</name>
        <dbReference type="ChEBI" id="CHEBI:29105"/>
    </ligand>
</feature>
<reference evidence="8 9" key="1">
    <citation type="submission" date="2018-10" db="EMBL/GenBank/DDBJ databases">
        <title>Pseudomonas zhaodongensis NEAU-ST5-21(T) genome.</title>
        <authorList>
            <person name="Peng J."/>
            <person name="Liu Z.-P."/>
        </authorList>
    </citation>
    <scope>NUCLEOTIDE SEQUENCE [LARGE SCALE GENOMIC DNA]</scope>
    <source>
        <strain evidence="8 9">NEAU-ST5-21</strain>
    </source>
</reference>
<feature type="binding site" evidence="5">
    <location>
        <position position="59"/>
    </location>
    <ligand>
        <name>Zn(2+)</name>
        <dbReference type="ChEBI" id="CHEBI:29105"/>
    </ligand>
</feature>
<dbReference type="OrthoDB" id="5290473at2"/>
<dbReference type="InterPro" id="IPR055438">
    <property type="entry name" value="AstE_AspA_cat"/>
</dbReference>
<dbReference type="AlphaFoldDB" id="A0A3M2I3H5"/>
<evidence type="ECO:0000313" key="9">
    <source>
        <dbReference type="Proteomes" id="UP000269774"/>
    </source>
</evidence>
<dbReference type="EC" id="3.5.1.96" evidence="5"/>
<dbReference type="Pfam" id="PF24827">
    <property type="entry name" value="AstE_AspA_cat"/>
    <property type="match status" value="1"/>
</dbReference>
<dbReference type="Gene3D" id="3.40.630.10">
    <property type="entry name" value="Zn peptidases"/>
    <property type="match status" value="1"/>
</dbReference>
<keyword evidence="4 5" id="KW-0862">Zinc</keyword>
<dbReference type="SUPFAM" id="SSF53187">
    <property type="entry name" value="Zn-dependent exopeptidases"/>
    <property type="match status" value="1"/>
</dbReference>
<dbReference type="InterPro" id="IPR016681">
    <property type="entry name" value="SuccinylGlu_desuccinylase"/>
</dbReference>
<feature type="domain" description="AstE/AspA barrel-sandwich hybrid" evidence="6">
    <location>
        <begin position="256"/>
        <end position="326"/>
    </location>
</feature>
<dbReference type="GO" id="GO:0019545">
    <property type="term" value="P:L-arginine catabolic process to succinate"/>
    <property type="evidence" value="ECO:0007669"/>
    <property type="project" value="UniProtKB-UniRule"/>
</dbReference>
<dbReference type="GO" id="GO:0019544">
    <property type="term" value="P:L-arginine catabolic process to L-glutamate"/>
    <property type="evidence" value="ECO:0007669"/>
    <property type="project" value="UniProtKB-UniRule"/>
</dbReference>
<evidence type="ECO:0000313" key="8">
    <source>
        <dbReference type="EMBL" id="RMH92764.1"/>
    </source>
</evidence>
<protein>
    <recommendedName>
        <fullName evidence="5">Succinylglutamate desuccinylase</fullName>
        <ecNumber evidence="5">3.5.1.96</ecNumber>
    </recommendedName>
</protein>
<comment type="pathway">
    <text evidence="5">Amino-acid degradation; L-arginine degradation via AST pathway; L-glutamate and succinate from L-arginine: step 5/5.</text>
</comment>
<keyword evidence="2 5" id="KW-0479">Metal-binding</keyword>
<dbReference type="InterPro" id="IPR007036">
    <property type="entry name" value="Aste_AspA_hybrid_dom"/>
</dbReference>
<evidence type="ECO:0000256" key="2">
    <source>
        <dbReference type="ARBA" id="ARBA00022723"/>
    </source>
</evidence>
<evidence type="ECO:0000259" key="7">
    <source>
        <dbReference type="Pfam" id="PF24827"/>
    </source>
</evidence>
<comment type="cofactor">
    <cofactor evidence="5">
        <name>Zn(2+)</name>
        <dbReference type="ChEBI" id="CHEBI:29105"/>
    </cofactor>
    <text evidence="5">Binds 1 zinc ion per subunit.</text>
</comment>
<accession>A0A3M2I3H5</accession>
<gene>
    <name evidence="5" type="primary">astE</name>
    <name evidence="8" type="ORF">EA797_05920</name>
</gene>
<keyword evidence="3 5" id="KW-0378">Hydrolase</keyword>